<dbReference type="HOGENOM" id="CLU_048478_0_1_7"/>
<dbReference type="KEGG" id="gme:Gmet_2141"/>
<evidence type="ECO:0000259" key="1">
    <source>
        <dbReference type="SMART" id="SM00849"/>
    </source>
</evidence>
<dbReference type="InterPro" id="IPR050855">
    <property type="entry name" value="NDM-1-like"/>
</dbReference>
<keyword evidence="3" id="KW-1185">Reference proteome</keyword>
<feature type="domain" description="Metallo-beta-lactamase" evidence="1">
    <location>
        <begin position="38"/>
        <end position="251"/>
    </location>
</feature>
<dbReference type="Gene3D" id="1.10.10.10">
    <property type="entry name" value="Winged helix-like DNA-binding domain superfamily/Winged helix DNA-binding domain"/>
    <property type="match status" value="1"/>
</dbReference>
<organism evidence="2 3">
    <name type="scientific">Geobacter metallireducens (strain ATCC 53774 / DSM 7210 / GS-15)</name>
    <dbReference type="NCBI Taxonomy" id="269799"/>
    <lineage>
        <taxon>Bacteria</taxon>
        <taxon>Pseudomonadati</taxon>
        <taxon>Thermodesulfobacteriota</taxon>
        <taxon>Desulfuromonadia</taxon>
        <taxon>Geobacterales</taxon>
        <taxon>Geobacteraceae</taxon>
        <taxon>Geobacter</taxon>
    </lineage>
</organism>
<evidence type="ECO:0000313" key="3">
    <source>
        <dbReference type="Proteomes" id="UP000007073"/>
    </source>
</evidence>
<sequence>MMLSMTFPYSPPHSDGELVEIGPDVRWLRMPVTYAPDHVNIYLVRVAGGWLIVDTGLDSPEARRIWEEVFSGPLAGEKVVGVYCTHYHVDHLGLAGYLTERWRVPLFMTYEEYYTLLGWPDLPQEVPWQHVEFFQRAGFPQELLPQTLVMFDFAREISPMPLSFVRLQDRSHLPLDEEWQVIVGRGHSPEHALLLSKVRKILISGDQLLPSISTNVSVSVMNPEDDPLSHWLASLDRLATIPDDVLVLPGHGLPFRGARKRVAELRGHHRRRSQVIVDACAGSELSAYELVKVLYSFSLGDFDLQLALGECLSHVRYLACRGRLEARLDGEGINRYRSVRGVRAVNGGAGFCRD</sequence>
<dbReference type="eggNOG" id="COG0491">
    <property type="taxonomic scope" value="Bacteria"/>
</dbReference>
<dbReference type="Pfam" id="PF00753">
    <property type="entry name" value="Lactamase_B"/>
    <property type="match status" value="1"/>
</dbReference>
<dbReference type="PANTHER" id="PTHR42951">
    <property type="entry name" value="METALLO-BETA-LACTAMASE DOMAIN-CONTAINING"/>
    <property type="match status" value="1"/>
</dbReference>
<protein>
    <submittedName>
        <fullName evidence="2">Zinc-dependent hydrolase</fullName>
    </submittedName>
</protein>
<dbReference type="EMBL" id="CP000148">
    <property type="protein sequence ID" value="ABB32370.1"/>
    <property type="molecule type" value="Genomic_DNA"/>
</dbReference>
<dbReference type="PANTHER" id="PTHR42951:SF17">
    <property type="entry name" value="METALLO-BETA-LACTAMASE DOMAIN-CONTAINING PROTEIN"/>
    <property type="match status" value="1"/>
</dbReference>
<proteinExistence type="predicted"/>
<keyword evidence="2" id="KW-0378">Hydrolase</keyword>
<dbReference type="Gene3D" id="3.60.15.10">
    <property type="entry name" value="Ribonuclease Z/Hydroxyacylglutathione hydrolase-like"/>
    <property type="match status" value="1"/>
</dbReference>
<evidence type="ECO:0000313" key="2">
    <source>
        <dbReference type="EMBL" id="ABB32370.1"/>
    </source>
</evidence>
<dbReference type="STRING" id="269799.Gmet_2141"/>
<name>Q39TQ4_GEOMG</name>
<dbReference type="SMART" id="SM00849">
    <property type="entry name" value="Lactamase_B"/>
    <property type="match status" value="1"/>
</dbReference>
<reference evidence="2 3" key="1">
    <citation type="submission" date="2005-10" db="EMBL/GenBank/DDBJ databases">
        <title>Complete sequence of Geobacter metallireducens GS-15.</title>
        <authorList>
            <consortium name="US DOE Joint Genome Institute"/>
            <person name="Copeland A."/>
            <person name="Lucas S."/>
            <person name="Lapidus A."/>
            <person name="Barry K."/>
            <person name="Detter J.C."/>
            <person name="Glavina T."/>
            <person name="Hammon N."/>
            <person name="Israni S."/>
            <person name="Pitluck S."/>
            <person name="Di Bartolo G."/>
            <person name="Chain P."/>
            <person name="Schmutz J."/>
            <person name="Larimer F."/>
            <person name="Land M."/>
            <person name="Kyrpides N."/>
            <person name="Ivanova N."/>
            <person name="Richardson P."/>
        </authorList>
    </citation>
    <scope>NUCLEOTIDE SEQUENCE [LARGE SCALE GENOMIC DNA]</scope>
    <source>
        <strain evidence="3">ATCC 53774 / DSM 7210 / GS-15</strain>
    </source>
</reference>
<dbReference type="InterPro" id="IPR001279">
    <property type="entry name" value="Metallo-B-lactamas"/>
</dbReference>
<dbReference type="GO" id="GO:0016787">
    <property type="term" value="F:hydrolase activity"/>
    <property type="evidence" value="ECO:0007669"/>
    <property type="project" value="UniProtKB-KW"/>
</dbReference>
<dbReference type="SUPFAM" id="SSF56281">
    <property type="entry name" value="Metallo-hydrolase/oxidoreductase"/>
    <property type="match status" value="1"/>
</dbReference>
<dbReference type="InterPro" id="IPR036388">
    <property type="entry name" value="WH-like_DNA-bd_sf"/>
</dbReference>
<gene>
    <name evidence="2" type="ordered locus">Gmet_2141</name>
</gene>
<dbReference type="InterPro" id="IPR036866">
    <property type="entry name" value="RibonucZ/Hydroxyglut_hydro"/>
</dbReference>
<dbReference type="Proteomes" id="UP000007073">
    <property type="component" value="Chromosome"/>
</dbReference>
<dbReference type="AlphaFoldDB" id="Q39TQ4"/>
<accession>Q39TQ4</accession>
<reference evidence="2 3" key="2">
    <citation type="journal article" date="2009" name="BMC Microbiol.">
        <title>The genome sequence of Geobacter metallireducens: features of metabolism, physiology and regulation common and dissimilar to Geobacter sulfurreducens.</title>
        <authorList>
            <person name="Aklujkar M."/>
            <person name="Krushkal J."/>
            <person name="DiBartolo G."/>
            <person name="Lapidus A."/>
            <person name="Land M.L."/>
            <person name="Lovley D.R."/>
        </authorList>
    </citation>
    <scope>NUCLEOTIDE SEQUENCE [LARGE SCALE GENOMIC DNA]</scope>
    <source>
        <strain evidence="3">ATCC 53774 / DSM 7210 / GS-15</strain>
    </source>
</reference>